<organism evidence="2 3">
    <name type="scientific">Dendrobium thyrsiflorum</name>
    <name type="common">Pinecone-like raceme dendrobium</name>
    <name type="synonym">Orchid</name>
    <dbReference type="NCBI Taxonomy" id="117978"/>
    <lineage>
        <taxon>Eukaryota</taxon>
        <taxon>Viridiplantae</taxon>
        <taxon>Streptophyta</taxon>
        <taxon>Embryophyta</taxon>
        <taxon>Tracheophyta</taxon>
        <taxon>Spermatophyta</taxon>
        <taxon>Magnoliopsida</taxon>
        <taxon>Liliopsida</taxon>
        <taxon>Asparagales</taxon>
        <taxon>Orchidaceae</taxon>
        <taxon>Epidendroideae</taxon>
        <taxon>Malaxideae</taxon>
        <taxon>Dendrobiinae</taxon>
        <taxon>Dendrobium</taxon>
    </lineage>
</organism>
<dbReference type="EMBL" id="JANQDX010000005">
    <property type="protein sequence ID" value="KAL0924112.1"/>
    <property type="molecule type" value="Genomic_DNA"/>
</dbReference>
<reference evidence="2 3" key="1">
    <citation type="journal article" date="2024" name="Plant Biotechnol. J.">
        <title>Dendrobium thyrsiflorum genome and its molecular insights into genes involved in important horticultural traits.</title>
        <authorList>
            <person name="Chen B."/>
            <person name="Wang J.Y."/>
            <person name="Zheng P.J."/>
            <person name="Li K.L."/>
            <person name="Liang Y.M."/>
            <person name="Chen X.F."/>
            <person name="Zhang C."/>
            <person name="Zhao X."/>
            <person name="He X."/>
            <person name="Zhang G.Q."/>
            <person name="Liu Z.J."/>
            <person name="Xu Q."/>
        </authorList>
    </citation>
    <scope>NUCLEOTIDE SEQUENCE [LARGE SCALE GENOMIC DNA]</scope>
    <source>
        <strain evidence="2">GZMU011</strain>
    </source>
</reference>
<proteinExistence type="predicted"/>
<evidence type="ECO:0000259" key="1">
    <source>
        <dbReference type="Pfam" id="PF13966"/>
    </source>
</evidence>
<feature type="domain" description="Reverse transcriptase zinc-binding" evidence="1">
    <location>
        <begin position="1"/>
        <end position="61"/>
    </location>
</feature>
<accession>A0ABD0VNF4</accession>
<evidence type="ECO:0000313" key="3">
    <source>
        <dbReference type="Proteomes" id="UP001552299"/>
    </source>
</evidence>
<name>A0ABD0VNF4_DENTH</name>
<dbReference type="Pfam" id="PF13966">
    <property type="entry name" value="zf-RVT"/>
    <property type="match status" value="1"/>
</dbReference>
<dbReference type="AlphaFoldDB" id="A0ABD0VNF4"/>
<dbReference type="InterPro" id="IPR026960">
    <property type="entry name" value="RVT-Znf"/>
</dbReference>
<evidence type="ECO:0000313" key="2">
    <source>
        <dbReference type="EMBL" id="KAL0924112.1"/>
    </source>
</evidence>
<dbReference type="Proteomes" id="UP001552299">
    <property type="component" value="Unassembled WGS sequence"/>
</dbReference>
<keyword evidence="3" id="KW-1185">Reference proteome</keyword>
<gene>
    <name evidence="2" type="ORF">M5K25_004920</name>
</gene>
<protein>
    <recommendedName>
        <fullName evidence="1">Reverse transcriptase zinc-binding domain-containing protein</fullName>
    </recommendedName>
</protein>
<comment type="caution">
    <text evidence="2">The sequence shown here is derived from an EMBL/GenBank/DDBJ whole genome shotgun (WGS) entry which is preliminary data.</text>
</comment>
<sequence>MVWHKKYALRYSATAWMAFKGGLKTADILNARGIISSNTCCFCHLENESMAHLFFECSFTFNIIKKFLPWLGNLLMKPNLFQVFDSVLDQGFNASHVNYYLLTVCASIYFSWRARNDRIFGGILDCQNTLPLGRSFGQPGAMLLFCPIRAWNR</sequence>